<dbReference type="SUPFAM" id="SSF53474">
    <property type="entry name" value="alpha/beta-Hydrolases"/>
    <property type="match status" value="1"/>
</dbReference>
<evidence type="ECO:0000313" key="3">
    <source>
        <dbReference type="Proteomes" id="UP000198539"/>
    </source>
</evidence>
<dbReference type="InterPro" id="IPR002925">
    <property type="entry name" value="Dienelactn_hydro"/>
</dbReference>
<dbReference type="EMBL" id="FNOM01000011">
    <property type="protein sequence ID" value="SDX59601.1"/>
    <property type="molecule type" value="Genomic_DNA"/>
</dbReference>
<dbReference type="PANTHER" id="PTHR22946">
    <property type="entry name" value="DIENELACTONE HYDROLASE DOMAIN-CONTAINING PROTEIN-RELATED"/>
    <property type="match status" value="1"/>
</dbReference>
<evidence type="ECO:0000313" key="2">
    <source>
        <dbReference type="EMBL" id="SDX59601.1"/>
    </source>
</evidence>
<dbReference type="GO" id="GO:0016787">
    <property type="term" value="F:hydrolase activity"/>
    <property type="evidence" value="ECO:0007669"/>
    <property type="project" value="UniProtKB-KW"/>
</dbReference>
<dbReference type="InterPro" id="IPR050261">
    <property type="entry name" value="FrsA_esterase"/>
</dbReference>
<dbReference type="Pfam" id="PF01738">
    <property type="entry name" value="DLH"/>
    <property type="match status" value="1"/>
</dbReference>
<proteinExistence type="predicted"/>
<keyword evidence="3" id="KW-1185">Reference proteome</keyword>
<protein>
    <submittedName>
        <fullName evidence="2">Dienelactone hydrolase</fullName>
    </submittedName>
</protein>
<dbReference type="Gene3D" id="3.40.50.1820">
    <property type="entry name" value="alpha/beta hydrolase"/>
    <property type="match status" value="1"/>
</dbReference>
<dbReference type="Proteomes" id="UP000198539">
    <property type="component" value="Unassembled WGS sequence"/>
</dbReference>
<keyword evidence="2" id="KW-0378">Hydrolase</keyword>
<dbReference type="InterPro" id="IPR029058">
    <property type="entry name" value="AB_hydrolase_fold"/>
</dbReference>
<dbReference type="AlphaFoldDB" id="A0A1H3CZL8"/>
<dbReference type="RefSeq" id="WP_176847253.1">
    <property type="nucleotide sequence ID" value="NZ_FNOM01000011.1"/>
</dbReference>
<organism evidence="2 3">
    <name type="scientific">Roseicitreum antarcticum</name>
    <dbReference type="NCBI Taxonomy" id="564137"/>
    <lineage>
        <taxon>Bacteria</taxon>
        <taxon>Pseudomonadati</taxon>
        <taxon>Pseudomonadota</taxon>
        <taxon>Alphaproteobacteria</taxon>
        <taxon>Rhodobacterales</taxon>
        <taxon>Paracoccaceae</taxon>
        <taxon>Roseicitreum</taxon>
    </lineage>
</organism>
<reference evidence="2 3" key="1">
    <citation type="submission" date="2016-10" db="EMBL/GenBank/DDBJ databases">
        <authorList>
            <person name="de Groot N.N."/>
        </authorList>
    </citation>
    <scope>NUCLEOTIDE SEQUENCE [LARGE SCALE GENOMIC DNA]</scope>
    <source>
        <strain evidence="2 3">CGMCC 1.8894</strain>
    </source>
</reference>
<gene>
    <name evidence="2" type="ORF">SAMN04488238_11133</name>
</gene>
<evidence type="ECO:0000259" key="1">
    <source>
        <dbReference type="Pfam" id="PF01738"/>
    </source>
</evidence>
<name>A0A1H3CZL8_9RHOB</name>
<dbReference type="STRING" id="564137.SAMN04488238_11133"/>
<accession>A0A1H3CZL8</accession>
<sequence length="308" mass="32526">MHFSLAMSAQDDLRRALALRFGIGKCSLRLVEERDAGTPGGAGLRVMTYDTGAGPGIAEPVMGWLTHPLTPPPWPVVLVIHAHGNRHDIGARELMEGRPAISRPLGPDLTSRGFAALCLDLPCFGARNGESESAAAKAALWQGESLAGRMLAELSAQVAWLSQDPRFDPGRIGVYGLSMGATLGCWLAAVEPRVAALAQLCCFADIGQLIESGAHDLHGLYLTVPGLPALARNGQIAGLVAPRPQLVCVGALDPLTPPDALDVAITDLRAAYAGSEHALDVLVEPETGHVETPAMRDRVMGFFDRTLN</sequence>
<feature type="domain" description="Dienelactone hydrolase" evidence="1">
    <location>
        <begin position="64"/>
        <end position="198"/>
    </location>
</feature>